<evidence type="ECO:0000313" key="2">
    <source>
        <dbReference type="EMBL" id="KAK0390664.1"/>
    </source>
</evidence>
<dbReference type="SUPFAM" id="SSF52540">
    <property type="entry name" value="P-loop containing nucleoside triphosphate hydrolases"/>
    <property type="match status" value="1"/>
</dbReference>
<dbReference type="Proteomes" id="UP001175261">
    <property type="component" value="Unassembled WGS sequence"/>
</dbReference>
<evidence type="ECO:0008006" key="4">
    <source>
        <dbReference type="Google" id="ProtNLM"/>
    </source>
</evidence>
<keyword evidence="3" id="KW-1185">Reference proteome</keyword>
<name>A0AA39LB95_SARSR</name>
<organism evidence="2 3">
    <name type="scientific">Sarocladium strictum</name>
    <name type="common">Black bundle disease fungus</name>
    <name type="synonym">Acremonium strictum</name>
    <dbReference type="NCBI Taxonomy" id="5046"/>
    <lineage>
        <taxon>Eukaryota</taxon>
        <taxon>Fungi</taxon>
        <taxon>Dikarya</taxon>
        <taxon>Ascomycota</taxon>
        <taxon>Pezizomycotina</taxon>
        <taxon>Sordariomycetes</taxon>
        <taxon>Hypocreomycetidae</taxon>
        <taxon>Hypocreales</taxon>
        <taxon>Sarocladiaceae</taxon>
        <taxon>Sarocladium</taxon>
    </lineage>
</organism>
<keyword evidence="1" id="KW-0812">Transmembrane</keyword>
<evidence type="ECO:0000256" key="1">
    <source>
        <dbReference type="SAM" id="Phobius"/>
    </source>
</evidence>
<dbReference type="EMBL" id="JAPDFR010000001">
    <property type="protein sequence ID" value="KAK0390664.1"/>
    <property type="molecule type" value="Genomic_DNA"/>
</dbReference>
<dbReference type="InterPro" id="IPR040632">
    <property type="entry name" value="Sulfotransfer_4"/>
</dbReference>
<gene>
    <name evidence="2" type="ORF">NLU13_0168</name>
</gene>
<dbReference type="AlphaFoldDB" id="A0AA39LB95"/>
<dbReference type="Pfam" id="PF17784">
    <property type="entry name" value="Sulfotransfer_4"/>
    <property type="match status" value="1"/>
</dbReference>
<evidence type="ECO:0000313" key="3">
    <source>
        <dbReference type="Proteomes" id="UP001175261"/>
    </source>
</evidence>
<feature type="transmembrane region" description="Helical" evidence="1">
    <location>
        <begin position="244"/>
        <end position="262"/>
    </location>
</feature>
<dbReference type="InterPro" id="IPR027417">
    <property type="entry name" value="P-loop_NTPase"/>
</dbReference>
<dbReference type="Gene3D" id="3.40.50.300">
    <property type="entry name" value="P-loop containing nucleotide triphosphate hydrolases"/>
    <property type="match status" value="1"/>
</dbReference>
<dbReference type="PANTHER" id="PTHR36978">
    <property type="entry name" value="P-LOOP CONTAINING NUCLEOTIDE TRIPHOSPHATE HYDROLASE"/>
    <property type="match status" value="1"/>
</dbReference>
<proteinExistence type="predicted"/>
<dbReference type="PANTHER" id="PTHR36978:SF3">
    <property type="entry name" value="P-LOOP CONTAINING NUCLEOSIDE TRIPHOSPHATE HYDROLASE PROTEIN"/>
    <property type="match status" value="1"/>
</dbReference>
<sequence>MGQECSRPRPGTPLKVIGVGLPRTGTSSLSAALEILLNEPVYHGGTQVIRGPEHQVRNWIKILNQWPTNDAGLHEENKNILKETLDGFAAVNDVAPIYAYLQDLVVMYPDAKFICSTREVESWEKSFEMLGASFLPLLLTVFRFVLWPLPTLRYFPDFIAGVRRLMGNLFGEDVVPTRKTYFAHEKLLRESIPEDRLVFVSVKDGWEPLCRALDMAVPEGVPFPKVNDAKAVDELMGQSIRRGVTRWGLVVGFVCVVGAYVYRQI</sequence>
<comment type="caution">
    <text evidence="2">The sequence shown here is derived from an EMBL/GenBank/DDBJ whole genome shotgun (WGS) entry which is preliminary data.</text>
</comment>
<reference evidence="2" key="1">
    <citation type="submission" date="2022-10" db="EMBL/GenBank/DDBJ databases">
        <title>Determination and structural analysis of whole genome sequence of Sarocladium strictum F4-1.</title>
        <authorList>
            <person name="Hu L."/>
            <person name="Jiang Y."/>
        </authorList>
    </citation>
    <scope>NUCLEOTIDE SEQUENCE</scope>
    <source>
        <strain evidence="2">F4-1</strain>
    </source>
</reference>
<accession>A0AA39LB95</accession>
<keyword evidence="1" id="KW-0472">Membrane</keyword>
<keyword evidence="1" id="KW-1133">Transmembrane helix</keyword>
<protein>
    <recommendedName>
        <fullName evidence="4">NAD dependent epimerase/dehydratase</fullName>
    </recommendedName>
</protein>